<evidence type="ECO:0000256" key="5">
    <source>
        <dbReference type="ARBA" id="ARBA00022692"/>
    </source>
</evidence>
<keyword evidence="9 12" id="KW-0408">Iron</keyword>
<evidence type="ECO:0000256" key="10">
    <source>
        <dbReference type="ARBA" id="ARBA00023033"/>
    </source>
</evidence>
<evidence type="ECO:0000256" key="4">
    <source>
        <dbReference type="ARBA" id="ARBA00022617"/>
    </source>
</evidence>
<name>A0A4R0RB92_9APHY</name>
<proteinExistence type="inferred from homology"/>
<dbReference type="PANTHER" id="PTHR46300:SF2">
    <property type="entry name" value="CYTOCHROME P450 MONOOXYGENASE ALNH-RELATED"/>
    <property type="match status" value="1"/>
</dbReference>
<dbReference type="GO" id="GO:0016020">
    <property type="term" value="C:membrane"/>
    <property type="evidence" value="ECO:0007669"/>
    <property type="project" value="UniProtKB-SubCell"/>
</dbReference>
<keyword evidence="4 12" id="KW-0349">Heme</keyword>
<dbReference type="Proteomes" id="UP000292702">
    <property type="component" value="Unassembled WGS sequence"/>
</dbReference>
<dbReference type="STRING" id="92696.A0A4R0RB92"/>
<dbReference type="OrthoDB" id="3255500at2759"/>
<sequence>MLSDPEDYPDPSAFKPERFISADGKIDPNVRSPREILFGFGRRICPGFEFAIQLMELSIASLVQVFIIKAGVDEDGVPITLTIGMGNETICSPETFPRSFEPRSTEAIKLIGDDGDEASDYQV</sequence>
<dbReference type="PRINTS" id="PR00465">
    <property type="entry name" value="EP450IV"/>
</dbReference>
<dbReference type="AlphaFoldDB" id="A0A4R0RB92"/>
<evidence type="ECO:0000256" key="11">
    <source>
        <dbReference type="ARBA" id="ARBA00023136"/>
    </source>
</evidence>
<evidence type="ECO:0000256" key="3">
    <source>
        <dbReference type="ARBA" id="ARBA00010617"/>
    </source>
</evidence>
<dbReference type="Gene3D" id="1.10.630.10">
    <property type="entry name" value="Cytochrome P450"/>
    <property type="match status" value="1"/>
</dbReference>
<keyword evidence="8 13" id="KW-0560">Oxidoreductase</keyword>
<comment type="subcellular location">
    <subcellularLocation>
        <location evidence="2">Membrane</location>
    </subcellularLocation>
</comment>
<dbReference type="InterPro" id="IPR002403">
    <property type="entry name" value="Cyt_P450_E_grp-IV"/>
</dbReference>
<dbReference type="PROSITE" id="PS00086">
    <property type="entry name" value="CYTOCHROME_P450"/>
    <property type="match status" value="1"/>
</dbReference>
<keyword evidence="5" id="KW-0812">Transmembrane</keyword>
<dbReference type="InterPro" id="IPR036396">
    <property type="entry name" value="Cyt_P450_sf"/>
</dbReference>
<organism evidence="14 15">
    <name type="scientific">Steccherinum ochraceum</name>
    <dbReference type="NCBI Taxonomy" id="92696"/>
    <lineage>
        <taxon>Eukaryota</taxon>
        <taxon>Fungi</taxon>
        <taxon>Dikarya</taxon>
        <taxon>Basidiomycota</taxon>
        <taxon>Agaricomycotina</taxon>
        <taxon>Agaricomycetes</taxon>
        <taxon>Polyporales</taxon>
        <taxon>Steccherinaceae</taxon>
        <taxon>Steccherinum</taxon>
    </lineage>
</organism>
<dbReference type="SUPFAM" id="SSF48264">
    <property type="entry name" value="Cytochrome P450"/>
    <property type="match status" value="1"/>
</dbReference>
<keyword evidence="7" id="KW-1133">Transmembrane helix</keyword>
<dbReference type="GO" id="GO:0020037">
    <property type="term" value="F:heme binding"/>
    <property type="evidence" value="ECO:0007669"/>
    <property type="project" value="InterPro"/>
</dbReference>
<evidence type="ECO:0000313" key="15">
    <source>
        <dbReference type="Proteomes" id="UP000292702"/>
    </source>
</evidence>
<evidence type="ECO:0000313" key="14">
    <source>
        <dbReference type="EMBL" id="TCD63923.1"/>
    </source>
</evidence>
<keyword evidence="15" id="KW-1185">Reference proteome</keyword>
<protein>
    <recommendedName>
        <fullName evidence="16">Cytochrome P450-dit2</fullName>
    </recommendedName>
</protein>
<keyword evidence="6 12" id="KW-0479">Metal-binding</keyword>
<dbReference type="InterPro" id="IPR001128">
    <property type="entry name" value="Cyt_P450"/>
</dbReference>
<evidence type="ECO:0000256" key="9">
    <source>
        <dbReference type="ARBA" id="ARBA00023004"/>
    </source>
</evidence>
<dbReference type="Pfam" id="PF00067">
    <property type="entry name" value="p450"/>
    <property type="match status" value="1"/>
</dbReference>
<comment type="caution">
    <text evidence="14">The sequence shown here is derived from an EMBL/GenBank/DDBJ whole genome shotgun (WGS) entry which is preliminary data.</text>
</comment>
<comment type="cofactor">
    <cofactor evidence="1 12">
        <name>heme</name>
        <dbReference type="ChEBI" id="CHEBI:30413"/>
    </cofactor>
</comment>
<accession>A0A4R0RB92</accession>
<evidence type="ECO:0008006" key="16">
    <source>
        <dbReference type="Google" id="ProtNLM"/>
    </source>
</evidence>
<dbReference type="PANTHER" id="PTHR46300">
    <property type="entry name" value="P450, PUTATIVE (EUROFUNG)-RELATED-RELATED"/>
    <property type="match status" value="1"/>
</dbReference>
<dbReference type="GO" id="GO:0005506">
    <property type="term" value="F:iron ion binding"/>
    <property type="evidence" value="ECO:0007669"/>
    <property type="project" value="InterPro"/>
</dbReference>
<evidence type="ECO:0000256" key="2">
    <source>
        <dbReference type="ARBA" id="ARBA00004370"/>
    </source>
</evidence>
<dbReference type="EMBL" id="RWJN01000266">
    <property type="protein sequence ID" value="TCD63923.1"/>
    <property type="molecule type" value="Genomic_DNA"/>
</dbReference>
<dbReference type="InterPro" id="IPR017972">
    <property type="entry name" value="Cyt_P450_CS"/>
</dbReference>
<evidence type="ECO:0000256" key="12">
    <source>
        <dbReference type="PIRSR" id="PIRSR602403-1"/>
    </source>
</evidence>
<dbReference type="GO" id="GO:0016705">
    <property type="term" value="F:oxidoreductase activity, acting on paired donors, with incorporation or reduction of molecular oxygen"/>
    <property type="evidence" value="ECO:0007669"/>
    <property type="project" value="InterPro"/>
</dbReference>
<comment type="similarity">
    <text evidence="3 13">Belongs to the cytochrome P450 family.</text>
</comment>
<reference evidence="14 15" key="1">
    <citation type="submission" date="2018-11" db="EMBL/GenBank/DDBJ databases">
        <title>Genome assembly of Steccherinum ochraceum LE-BIN_3174, the white-rot fungus of the Steccherinaceae family (The Residual Polyporoid clade, Polyporales, Basidiomycota).</title>
        <authorList>
            <person name="Fedorova T.V."/>
            <person name="Glazunova O.A."/>
            <person name="Landesman E.O."/>
            <person name="Moiseenko K.V."/>
            <person name="Psurtseva N.V."/>
            <person name="Savinova O.S."/>
            <person name="Shakhova N.V."/>
            <person name="Tyazhelova T.V."/>
            <person name="Vasina D.V."/>
        </authorList>
    </citation>
    <scope>NUCLEOTIDE SEQUENCE [LARGE SCALE GENOMIC DNA]</scope>
    <source>
        <strain evidence="14 15">LE-BIN_3174</strain>
    </source>
</reference>
<evidence type="ECO:0000256" key="6">
    <source>
        <dbReference type="ARBA" id="ARBA00022723"/>
    </source>
</evidence>
<dbReference type="GO" id="GO:0004497">
    <property type="term" value="F:monooxygenase activity"/>
    <property type="evidence" value="ECO:0007669"/>
    <property type="project" value="UniProtKB-KW"/>
</dbReference>
<evidence type="ECO:0000256" key="8">
    <source>
        <dbReference type="ARBA" id="ARBA00023002"/>
    </source>
</evidence>
<keyword evidence="10 13" id="KW-0503">Monooxygenase</keyword>
<evidence type="ECO:0000256" key="1">
    <source>
        <dbReference type="ARBA" id="ARBA00001971"/>
    </source>
</evidence>
<gene>
    <name evidence="14" type="ORF">EIP91_004770</name>
</gene>
<evidence type="ECO:0000256" key="13">
    <source>
        <dbReference type="RuleBase" id="RU000461"/>
    </source>
</evidence>
<dbReference type="InterPro" id="IPR050364">
    <property type="entry name" value="Cytochrome_P450_fung"/>
</dbReference>
<keyword evidence="11" id="KW-0472">Membrane</keyword>
<feature type="binding site" description="axial binding residue" evidence="12">
    <location>
        <position position="45"/>
    </location>
    <ligand>
        <name>heme</name>
        <dbReference type="ChEBI" id="CHEBI:30413"/>
    </ligand>
    <ligandPart>
        <name>Fe</name>
        <dbReference type="ChEBI" id="CHEBI:18248"/>
    </ligandPart>
</feature>
<evidence type="ECO:0000256" key="7">
    <source>
        <dbReference type="ARBA" id="ARBA00022989"/>
    </source>
</evidence>